<keyword evidence="2" id="KW-1185">Reference proteome</keyword>
<gene>
    <name evidence="3" type="primary">LOC113787093</name>
</gene>
<evidence type="ECO:0000313" key="3">
    <source>
        <dbReference type="RefSeq" id="XP_027191405.1"/>
    </source>
</evidence>
<evidence type="ECO:0000313" key="2">
    <source>
        <dbReference type="Proteomes" id="UP000087171"/>
    </source>
</evidence>
<protein>
    <submittedName>
        <fullName evidence="3">Uncharacterized protein LOC113787093 isoform X1</fullName>
    </submittedName>
</protein>
<evidence type="ECO:0000256" key="1">
    <source>
        <dbReference type="SAM" id="MobiDB-lite"/>
    </source>
</evidence>
<reference evidence="2" key="1">
    <citation type="journal article" date="2013" name="Nat. Biotechnol.">
        <title>Draft genome sequence of chickpea (Cicer arietinum) provides a resource for trait improvement.</title>
        <authorList>
            <person name="Varshney R.K."/>
            <person name="Song C."/>
            <person name="Saxena R.K."/>
            <person name="Azam S."/>
            <person name="Yu S."/>
            <person name="Sharpe A.G."/>
            <person name="Cannon S."/>
            <person name="Baek J."/>
            <person name="Rosen B.D."/>
            <person name="Tar'an B."/>
            <person name="Millan T."/>
            <person name="Zhang X."/>
            <person name="Ramsay L.D."/>
            <person name="Iwata A."/>
            <person name="Wang Y."/>
            <person name="Nelson W."/>
            <person name="Farmer A.D."/>
            <person name="Gaur P.M."/>
            <person name="Soderlund C."/>
            <person name="Penmetsa R.V."/>
            <person name="Xu C."/>
            <person name="Bharti A.K."/>
            <person name="He W."/>
            <person name="Winter P."/>
            <person name="Zhao S."/>
            <person name="Hane J.K."/>
            <person name="Carrasquilla-Garcia N."/>
            <person name="Condie J.A."/>
            <person name="Upadhyaya H.D."/>
            <person name="Luo M.C."/>
            <person name="Thudi M."/>
            <person name="Gowda C.L."/>
            <person name="Singh N.P."/>
            <person name="Lichtenzveig J."/>
            <person name="Gali K.K."/>
            <person name="Rubio J."/>
            <person name="Nadarajan N."/>
            <person name="Dolezel J."/>
            <person name="Bansal K.C."/>
            <person name="Xu X."/>
            <person name="Edwards D."/>
            <person name="Zhang G."/>
            <person name="Kahl G."/>
            <person name="Gil J."/>
            <person name="Singh K.B."/>
            <person name="Datta S.K."/>
            <person name="Jackson S.A."/>
            <person name="Wang J."/>
            <person name="Cook D.R."/>
        </authorList>
    </citation>
    <scope>NUCLEOTIDE SEQUENCE [LARGE SCALE GENOMIC DNA]</scope>
    <source>
        <strain evidence="2">cv. CDC Frontier</strain>
    </source>
</reference>
<dbReference type="OrthoDB" id="849476at2759"/>
<feature type="region of interest" description="Disordered" evidence="1">
    <location>
        <begin position="55"/>
        <end position="115"/>
    </location>
</feature>
<feature type="compositionally biased region" description="Basic and acidic residues" evidence="1">
    <location>
        <begin position="74"/>
        <end position="112"/>
    </location>
</feature>
<dbReference type="Proteomes" id="UP000087171">
    <property type="component" value="Chromosome Ca6"/>
</dbReference>
<reference evidence="3" key="2">
    <citation type="submission" date="2025-08" db="UniProtKB">
        <authorList>
            <consortium name="RefSeq"/>
        </authorList>
    </citation>
    <scope>IDENTIFICATION</scope>
    <source>
        <tissue evidence="3">Etiolated seedlings</tissue>
    </source>
</reference>
<name>A0A3Q7YG06_CICAR</name>
<accession>A0A3Q7YG06</accession>
<dbReference type="AlphaFoldDB" id="A0A3Q7YG06"/>
<sequence length="148" mass="16969">MSMHSREFMMTRKLYIIYSCKEKQSHTERKSQLAYESLFCINQKESVGVEDKKVAGEAMEGGSSNNTALGPKLSELKVLQKEHEEKSSKIQELKRQIESTKHRLEKKKDVTGDKMGGFNALSKKYNILREEYNAILAEKQGDQSNFTT</sequence>
<organism evidence="2 3">
    <name type="scientific">Cicer arietinum</name>
    <name type="common">Chickpea</name>
    <name type="synonym">Garbanzo</name>
    <dbReference type="NCBI Taxonomy" id="3827"/>
    <lineage>
        <taxon>Eukaryota</taxon>
        <taxon>Viridiplantae</taxon>
        <taxon>Streptophyta</taxon>
        <taxon>Embryophyta</taxon>
        <taxon>Tracheophyta</taxon>
        <taxon>Spermatophyta</taxon>
        <taxon>Magnoliopsida</taxon>
        <taxon>eudicotyledons</taxon>
        <taxon>Gunneridae</taxon>
        <taxon>Pentapetalae</taxon>
        <taxon>rosids</taxon>
        <taxon>fabids</taxon>
        <taxon>Fabales</taxon>
        <taxon>Fabaceae</taxon>
        <taxon>Papilionoideae</taxon>
        <taxon>50 kb inversion clade</taxon>
        <taxon>NPAAA clade</taxon>
        <taxon>Hologalegina</taxon>
        <taxon>IRL clade</taxon>
        <taxon>Cicereae</taxon>
        <taxon>Cicer</taxon>
    </lineage>
</organism>
<proteinExistence type="predicted"/>
<dbReference type="RefSeq" id="XP_027191405.1">
    <property type="nucleotide sequence ID" value="XM_027335604.1"/>
</dbReference>